<evidence type="ECO:0000313" key="2">
    <source>
        <dbReference type="Proteomes" id="UP000252357"/>
    </source>
</evidence>
<reference evidence="1 2" key="1">
    <citation type="journal article" date="2018" name="Int. J. Syst. Evol. Microbiol.">
        <title>Parvibium lacunae gen. nov., sp. nov., a new member of the family Alcaligenaceae isolated from a freshwater pond.</title>
        <authorList>
            <person name="Chen W.M."/>
            <person name="Xie P.B."/>
            <person name="Hsu M.Y."/>
            <person name="Sheu S.Y."/>
        </authorList>
    </citation>
    <scope>NUCLEOTIDE SEQUENCE [LARGE SCALE GENOMIC DNA]</scope>
    <source>
        <strain evidence="1 2">KMB9</strain>
    </source>
</reference>
<accession>A0A368L1W7</accession>
<dbReference type="AlphaFoldDB" id="A0A368L1W7"/>
<proteinExistence type="predicted"/>
<protein>
    <recommendedName>
        <fullName evidence="3">DUF721 domain-containing protein</fullName>
    </recommendedName>
</protein>
<comment type="caution">
    <text evidence="1">The sequence shown here is derived from an EMBL/GenBank/DDBJ whole genome shotgun (WGS) entry which is preliminary data.</text>
</comment>
<organism evidence="1 2">
    <name type="scientific">Parvibium lacunae</name>
    <dbReference type="NCBI Taxonomy" id="1888893"/>
    <lineage>
        <taxon>Bacteria</taxon>
        <taxon>Pseudomonadati</taxon>
        <taxon>Pseudomonadota</taxon>
        <taxon>Betaproteobacteria</taxon>
        <taxon>Burkholderiales</taxon>
        <taxon>Alcaligenaceae</taxon>
        <taxon>Parvibium</taxon>
    </lineage>
</organism>
<dbReference type="Proteomes" id="UP000252357">
    <property type="component" value="Unassembled WGS sequence"/>
</dbReference>
<gene>
    <name evidence="1" type="ORF">DU000_08900</name>
</gene>
<evidence type="ECO:0008006" key="3">
    <source>
        <dbReference type="Google" id="ProtNLM"/>
    </source>
</evidence>
<evidence type="ECO:0000313" key="1">
    <source>
        <dbReference type="EMBL" id="RCS57549.1"/>
    </source>
</evidence>
<sequence>MRQQIVADWLSADPKLAGVLIQTHAQQRLQQDCLDLLSQSGVALGNRTRVPGITTDHLQPLQTSLRGNTLIFVHGSSAIVNKIKHLAPRLCAGLQEKGWQVNAIRVQVQPRLIKKETKSTKRGLTEENLRNWEAMATQLHDPGLQRAVFALLKHHQRKS</sequence>
<keyword evidence="2" id="KW-1185">Reference proteome</keyword>
<dbReference type="EMBL" id="QPGB01000003">
    <property type="protein sequence ID" value="RCS57549.1"/>
    <property type="molecule type" value="Genomic_DNA"/>
</dbReference>
<name>A0A368L1W7_9BURK</name>